<dbReference type="KEGG" id="bid:Bind_3290"/>
<organism evidence="1 2">
    <name type="scientific">Beijerinckia indica subsp. indica (strain ATCC 9039 / DSM 1715 / NCIMB 8712)</name>
    <dbReference type="NCBI Taxonomy" id="395963"/>
    <lineage>
        <taxon>Bacteria</taxon>
        <taxon>Pseudomonadati</taxon>
        <taxon>Pseudomonadota</taxon>
        <taxon>Alphaproteobacteria</taxon>
        <taxon>Hyphomicrobiales</taxon>
        <taxon>Beijerinckiaceae</taxon>
        <taxon>Beijerinckia</taxon>
    </lineage>
</organism>
<dbReference type="Proteomes" id="UP000001695">
    <property type="component" value="Chromosome"/>
</dbReference>
<accession>B2IDR7</accession>
<proteinExistence type="predicted"/>
<name>B2IDR7_BEII9</name>
<dbReference type="EMBL" id="CP001016">
    <property type="protein sequence ID" value="ACB96849.1"/>
    <property type="molecule type" value="Genomic_DNA"/>
</dbReference>
<evidence type="ECO:0000313" key="1">
    <source>
        <dbReference type="EMBL" id="ACB96849.1"/>
    </source>
</evidence>
<keyword evidence="2" id="KW-1185">Reference proteome</keyword>
<protein>
    <submittedName>
        <fullName evidence="1">Uncharacterized protein</fullName>
    </submittedName>
</protein>
<evidence type="ECO:0000313" key="2">
    <source>
        <dbReference type="Proteomes" id="UP000001695"/>
    </source>
</evidence>
<sequence length="52" mass="5698">MPSSQWVMFGSINIHADLTSLPNCQLIGFQGLIGNDSVRCGLTRESALQEDF</sequence>
<reference evidence="2" key="1">
    <citation type="submission" date="2008-03" db="EMBL/GenBank/DDBJ databases">
        <title>Complete sequence of chromosome of Beijerinckia indica subsp. indica ATCC 9039.</title>
        <authorList>
            <consortium name="US DOE Joint Genome Institute"/>
            <person name="Copeland A."/>
            <person name="Lucas S."/>
            <person name="Lapidus A."/>
            <person name="Glavina del Rio T."/>
            <person name="Dalin E."/>
            <person name="Tice H."/>
            <person name="Bruce D."/>
            <person name="Goodwin L."/>
            <person name="Pitluck S."/>
            <person name="LaButti K."/>
            <person name="Schmutz J."/>
            <person name="Larimer F."/>
            <person name="Land M."/>
            <person name="Hauser L."/>
            <person name="Kyrpides N."/>
            <person name="Mikhailova N."/>
            <person name="Dunfield P.F."/>
            <person name="Dedysh S.N."/>
            <person name="Liesack W."/>
            <person name="Saw J.H."/>
            <person name="Alam M."/>
            <person name="Chen Y."/>
            <person name="Murrell J.C."/>
            <person name="Richardson P."/>
        </authorList>
    </citation>
    <scope>NUCLEOTIDE SEQUENCE [LARGE SCALE GENOMIC DNA]</scope>
    <source>
        <strain evidence="2">ATCC 9039 / DSM 1715 / NCIMB 8712</strain>
    </source>
</reference>
<dbReference type="STRING" id="395963.Bind_3290"/>
<gene>
    <name evidence="1" type="ordered locus">Bind_3290</name>
</gene>
<dbReference type="HOGENOM" id="CLU_3077188_0_0_5"/>
<reference evidence="1 2" key="2">
    <citation type="journal article" date="2010" name="J. Bacteriol.">
        <title>Complete genome sequence of Beijerinckia indica subsp. indica.</title>
        <authorList>
            <person name="Tamas I."/>
            <person name="Dedysh S.N."/>
            <person name="Liesack W."/>
            <person name="Stott M.B."/>
            <person name="Alam M."/>
            <person name="Murrell J.C."/>
            <person name="Dunfield P.F."/>
        </authorList>
    </citation>
    <scope>NUCLEOTIDE SEQUENCE [LARGE SCALE GENOMIC DNA]</scope>
    <source>
        <strain evidence="2">ATCC 9039 / DSM 1715 / NCIMB 8712</strain>
    </source>
</reference>
<dbReference type="AlphaFoldDB" id="B2IDR7"/>